<dbReference type="InterPro" id="IPR036653">
    <property type="entry name" value="CinA-like_C"/>
</dbReference>
<dbReference type="RefSeq" id="WP_176623261.1">
    <property type="nucleotide sequence ID" value="NZ_JABXXQ010000096.1"/>
</dbReference>
<proteinExistence type="predicted"/>
<name>A0A850NM98_9PROT</name>
<accession>A0A850NM98</accession>
<sequence length="151" mass="14782">TAESLTGGLIAARLTAMAGASACVVGGFVTYTDAAKHALLGVERELLAVEGAVSEAVACAMARGARARLGVDLAVSATGYAGPQAGPDGEVGLVWLAIASAGGVSARRYRFGGDRAAVRDASVDAALALIAEAIGGGRQENGGPEGPPSMT</sequence>
<organism evidence="2 3">
    <name type="scientific">Endobacter medicaginis</name>
    <dbReference type="NCBI Taxonomy" id="1181271"/>
    <lineage>
        <taxon>Bacteria</taxon>
        <taxon>Pseudomonadati</taxon>
        <taxon>Pseudomonadota</taxon>
        <taxon>Alphaproteobacteria</taxon>
        <taxon>Acetobacterales</taxon>
        <taxon>Acetobacteraceae</taxon>
        <taxon>Endobacter</taxon>
    </lineage>
</organism>
<dbReference type="Gene3D" id="3.90.950.20">
    <property type="entry name" value="CinA-like"/>
    <property type="match status" value="1"/>
</dbReference>
<dbReference type="Pfam" id="PF02464">
    <property type="entry name" value="CinA"/>
    <property type="match status" value="1"/>
</dbReference>
<evidence type="ECO:0000313" key="2">
    <source>
        <dbReference type="EMBL" id="NVN30044.1"/>
    </source>
</evidence>
<reference evidence="2 3" key="1">
    <citation type="submission" date="2020-06" db="EMBL/GenBank/DDBJ databases">
        <title>Description of novel acetic acid bacteria.</title>
        <authorList>
            <person name="Sombolestani A."/>
        </authorList>
    </citation>
    <scope>NUCLEOTIDE SEQUENCE [LARGE SCALE GENOMIC DNA]</scope>
    <source>
        <strain evidence="2 3">LMG 26838</strain>
    </source>
</reference>
<gene>
    <name evidence="2" type="ORF">HUK83_06805</name>
</gene>
<feature type="domain" description="CinA C-terminal" evidence="1">
    <location>
        <begin position="1"/>
        <end position="133"/>
    </location>
</feature>
<dbReference type="SUPFAM" id="SSF142433">
    <property type="entry name" value="CinA-like"/>
    <property type="match status" value="1"/>
</dbReference>
<comment type="caution">
    <text evidence="2">The sequence shown here is derived from an EMBL/GenBank/DDBJ whole genome shotgun (WGS) entry which is preliminary data.</text>
</comment>
<evidence type="ECO:0000259" key="1">
    <source>
        <dbReference type="Pfam" id="PF02464"/>
    </source>
</evidence>
<dbReference type="NCBIfam" id="TIGR00199">
    <property type="entry name" value="PncC_domain"/>
    <property type="match status" value="1"/>
</dbReference>
<dbReference type="AlphaFoldDB" id="A0A850NM98"/>
<dbReference type="Proteomes" id="UP000565205">
    <property type="component" value="Unassembled WGS sequence"/>
</dbReference>
<dbReference type="EMBL" id="JABXXQ010000096">
    <property type="protein sequence ID" value="NVN30044.1"/>
    <property type="molecule type" value="Genomic_DNA"/>
</dbReference>
<protein>
    <submittedName>
        <fullName evidence="2">CinA family protein</fullName>
    </submittedName>
</protein>
<evidence type="ECO:0000313" key="3">
    <source>
        <dbReference type="Proteomes" id="UP000565205"/>
    </source>
</evidence>
<feature type="non-terminal residue" evidence="2">
    <location>
        <position position="1"/>
    </location>
</feature>
<dbReference type="InterPro" id="IPR008136">
    <property type="entry name" value="CinA_C"/>
</dbReference>